<keyword evidence="5" id="KW-0472">Membrane</keyword>
<dbReference type="PANTHER" id="PTHR34697:SF2">
    <property type="entry name" value="PHOSPHATIDYLGLYCEROL LYSYLTRANSFERASE"/>
    <property type="match status" value="1"/>
</dbReference>
<evidence type="ECO:0000313" key="8">
    <source>
        <dbReference type="Proteomes" id="UP000265692"/>
    </source>
</evidence>
<evidence type="ECO:0000259" key="6">
    <source>
        <dbReference type="Pfam" id="PF09924"/>
    </source>
</evidence>
<dbReference type="InterPro" id="IPR016181">
    <property type="entry name" value="Acyl_CoA_acyltransferase"/>
</dbReference>
<reference evidence="7 8" key="1">
    <citation type="submission" date="2018-08" db="EMBL/GenBank/DDBJ databases">
        <title>Lysinibacillus sp. YLB-03 draft genome sequence.</title>
        <authorList>
            <person name="Yu L."/>
        </authorList>
    </citation>
    <scope>NUCLEOTIDE SEQUENCE [LARGE SCALE GENOMIC DNA]</scope>
    <source>
        <strain evidence="7 8">YLB-03</strain>
    </source>
</reference>
<sequence>MNINYYMLSSKKMNCRLWQEEIPMIFIKNLISHFPIMHTQRGLLEQRVQVQDDLLSFLKNKGGNHVSHLFFLNDKEQFWTTDQTGLIVYKQIFNKFVVLGDPIGEEKAIQNAIKEFTAFCKKKRVKPVFYQVNPRYMHHYHDAGFRFAKLGEEAIVKLELFSLEGKRGAKLRTRVNKFTREGYAFSVAKPPHSSKFMAELKAISDSWLGTEKEKGFSVVSFQEEYVSRFPVALLHNSDGEIIAFATLTTDYKQTLIIDLMRKGQQSPHGAMDVLFANILTWAKEKGYQNCSLGMAPLANVGNCKESCMNEKLIHLVYLHGNQKYNFKGLETYKAKFATDWEPKYLAYKKSWLPLLLLQLVLLINHKHELGSSSKRSRIIKRKLRFG</sequence>
<accession>A0A396S8A8</accession>
<protein>
    <submittedName>
        <fullName evidence="7">DUF2156 domain-containing protein</fullName>
    </submittedName>
</protein>
<evidence type="ECO:0000256" key="5">
    <source>
        <dbReference type="ARBA" id="ARBA00023136"/>
    </source>
</evidence>
<dbReference type="GO" id="GO:0005886">
    <property type="term" value="C:plasma membrane"/>
    <property type="evidence" value="ECO:0007669"/>
    <property type="project" value="UniProtKB-SubCell"/>
</dbReference>
<feature type="domain" description="Phosphatidylglycerol lysyltransferase C-terminal" evidence="6">
    <location>
        <begin position="58"/>
        <end position="347"/>
    </location>
</feature>
<keyword evidence="2" id="KW-1003">Cell membrane</keyword>
<evidence type="ECO:0000313" key="7">
    <source>
        <dbReference type="EMBL" id="RHW34668.1"/>
    </source>
</evidence>
<keyword evidence="4" id="KW-1133">Transmembrane helix</keyword>
<dbReference type="SUPFAM" id="SSF55729">
    <property type="entry name" value="Acyl-CoA N-acyltransferases (Nat)"/>
    <property type="match status" value="1"/>
</dbReference>
<name>A0A396S8A8_9BACL</name>
<dbReference type="InterPro" id="IPR024320">
    <property type="entry name" value="LPG_synthase_C"/>
</dbReference>
<dbReference type="EMBL" id="QWEI01000008">
    <property type="protein sequence ID" value="RHW34668.1"/>
    <property type="molecule type" value="Genomic_DNA"/>
</dbReference>
<organism evidence="7 8">
    <name type="scientific">Ureibacillus yapensis</name>
    <dbReference type="NCBI Taxonomy" id="2304605"/>
    <lineage>
        <taxon>Bacteria</taxon>
        <taxon>Bacillati</taxon>
        <taxon>Bacillota</taxon>
        <taxon>Bacilli</taxon>
        <taxon>Bacillales</taxon>
        <taxon>Caryophanaceae</taxon>
        <taxon>Ureibacillus</taxon>
    </lineage>
</organism>
<dbReference type="Proteomes" id="UP000265692">
    <property type="component" value="Unassembled WGS sequence"/>
</dbReference>
<keyword evidence="3" id="KW-0812">Transmembrane</keyword>
<evidence type="ECO:0000256" key="1">
    <source>
        <dbReference type="ARBA" id="ARBA00004651"/>
    </source>
</evidence>
<dbReference type="GO" id="GO:0016755">
    <property type="term" value="F:aminoacyltransferase activity"/>
    <property type="evidence" value="ECO:0007669"/>
    <property type="project" value="TreeGrafter"/>
</dbReference>
<gene>
    <name evidence="7" type="ORF">D1B33_13520</name>
</gene>
<dbReference type="InterPro" id="IPR051211">
    <property type="entry name" value="PG_lysyltransferase"/>
</dbReference>
<evidence type="ECO:0000256" key="2">
    <source>
        <dbReference type="ARBA" id="ARBA00022475"/>
    </source>
</evidence>
<comment type="subcellular location">
    <subcellularLocation>
        <location evidence="1">Cell membrane</location>
        <topology evidence="1">Multi-pass membrane protein</topology>
    </subcellularLocation>
</comment>
<evidence type="ECO:0000256" key="4">
    <source>
        <dbReference type="ARBA" id="ARBA00022989"/>
    </source>
</evidence>
<proteinExistence type="predicted"/>
<dbReference type="Pfam" id="PF09924">
    <property type="entry name" value="LPG_synthase_C"/>
    <property type="match status" value="1"/>
</dbReference>
<dbReference type="GO" id="GO:0055091">
    <property type="term" value="P:phospholipid homeostasis"/>
    <property type="evidence" value="ECO:0007669"/>
    <property type="project" value="TreeGrafter"/>
</dbReference>
<dbReference type="PANTHER" id="PTHR34697">
    <property type="entry name" value="PHOSPHATIDYLGLYCEROL LYSYLTRANSFERASE"/>
    <property type="match status" value="1"/>
</dbReference>
<evidence type="ECO:0000256" key="3">
    <source>
        <dbReference type="ARBA" id="ARBA00022692"/>
    </source>
</evidence>
<comment type="caution">
    <text evidence="7">The sequence shown here is derived from an EMBL/GenBank/DDBJ whole genome shotgun (WGS) entry which is preliminary data.</text>
</comment>
<keyword evidence="8" id="KW-1185">Reference proteome</keyword>
<dbReference type="AlphaFoldDB" id="A0A396S8A8"/>